<evidence type="ECO:0000313" key="4">
    <source>
        <dbReference type="EMBL" id="MDW0109072.1"/>
    </source>
</evidence>
<proteinExistence type="predicted"/>
<keyword evidence="5" id="KW-1185">Reference proteome</keyword>
<dbReference type="Pfam" id="PF13432">
    <property type="entry name" value="TPR_16"/>
    <property type="match status" value="3"/>
</dbReference>
<sequence>MTHVQHLESMIMTGNLDAIEESIQQLVKSTDFEDVYDSAALLMDYGLVPQADQLYDILLVHMPDAGQLKIDRAEALMALDREDEALLLLSEIQPEAEEYLQALMLLADYYQTLGMAEVALSKIDEASDLAPEEPVIRFAKAELLLDSGKYSEAVRLYLLLQQRGIEEMGGITIEARIAEAYSAGAAYEEAAPYYESLLKKGEVLPDTLFGAAYSQYQSGNPQTALHHLEKLIEMDPDYFSAYMLAGQSSLLLEENENALNFFKEGIRRDEFDKELQLASGKVLLKLSQPEEAARYLEEALVLDPEYVEARISLAAVYDQQEKYDHLLMLIGDTPEEQLEIPLLAAFKAYAEENLEHYEEAYDSYIQAYTGMKEDPEFLERYAKFLLEEGNRSEAMNIVKELVILVPDHPEWTSFLEDQEEEEA</sequence>
<dbReference type="Gene3D" id="1.25.40.10">
    <property type="entry name" value="Tetratricopeptide repeat domain"/>
    <property type="match status" value="4"/>
</dbReference>
<organism evidence="4 5">
    <name type="scientific">Sporosarcina aquimarina</name>
    <dbReference type="NCBI Taxonomy" id="114975"/>
    <lineage>
        <taxon>Bacteria</taxon>
        <taxon>Bacillati</taxon>
        <taxon>Bacillota</taxon>
        <taxon>Bacilli</taxon>
        <taxon>Bacillales</taxon>
        <taxon>Caryophanaceae</taxon>
        <taxon>Sporosarcina</taxon>
    </lineage>
</organism>
<evidence type="ECO:0000313" key="5">
    <source>
        <dbReference type="Proteomes" id="UP001280629"/>
    </source>
</evidence>
<dbReference type="PANTHER" id="PTHR45586">
    <property type="entry name" value="TPR REPEAT-CONTAINING PROTEIN PA4667"/>
    <property type="match status" value="1"/>
</dbReference>
<dbReference type="RefSeq" id="WP_317934459.1">
    <property type="nucleotide sequence ID" value="NZ_JAUBDH010000002.1"/>
</dbReference>
<feature type="repeat" description="TPR" evidence="3">
    <location>
        <begin position="273"/>
        <end position="306"/>
    </location>
</feature>
<dbReference type="SMART" id="SM00028">
    <property type="entry name" value="TPR"/>
    <property type="match status" value="4"/>
</dbReference>
<dbReference type="InterPro" id="IPR051012">
    <property type="entry name" value="CellSynth/LPSAsmb/PSIAsmb"/>
</dbReference>
<accession>A0ABU4G0B1</accession>
<name>A0ABU4G0B1_9BACL</name>
<comment type="caution">
    <text evidence="4">The sequence shown here is derived from an EMBL/GenBank/DDBJ whole genome shotgun (WGS) entry which is preliminary data.</text>
</comment>
<reference evidence="4 5" key="1">
    <citation type="submission" date="2023-06" db="EMBL/GenBank/DDBJ databases">
        <title>Sporosarcina sp. nov., isolated from Korean traditional fermented seafood 'Jeotgal'.</title>
        <authorList>
            <person name="Yang A.-I."/>
            <person name="Shin N.-R."/>
        </authorList>
    </citation>
    <scope>NUCLEOTIDE SEQUENCE [LARGE SCALE GENOMIC DNA]</scope>
    <source>
        <strain evidence="4 5">KCTC3840</strain>
    </source>
</reference>
<dbReference type="SUPFAM" id="SSF48452">
    <property type="entry name" value="TPR-like"/>
    <property type="match status" value="3"/>
</dbReference>
<dbReference type="PANTHER" id="PTHR45586:SF1">
    <property type="entry name" value="LIPOPOLYSACCHARIDE ASSEMBLY PROTEIN B"/>
    <property type="match status" value="1"/>
</dbReference>
<evidence type="ECO:0000256" key="3">
    <source>
        <dbReference type="PROSITE-ProRule" id="PRU00339"/>
    </source>
</evidence>
<evidence type="ECO:0000256" key="1">
    <source>
        <dbReference type="ARBA" id="ARBA00022737"/>
    </source>
</evidence>
<dbReference type="Proteomes" id="UP001280629">
    <property type="component" value="Unassembled WGS sequence"/>
</dbReference>
<gene>
    <name evidence="4" type="ORF">QT716_03295</name>
</gene>
<dbReference type="InterPro" id="IPR011990">
    <property type="entry name" value="TPR-like_helical_dom_sf"/>
</dbReference>
<evidence type="ECO:0000256" key="2">
    <source>
        <dbReference type="ARBA" id="ARBA00022803"/>
    </source>
</evidence>
<protein>
    <submittedName>
        <fullName evidence="4">Tetratricopeptide repeat protein</fullName>
    </submittedName>
</protein>
<keyword evidence="2 3" id="KW-0802">TPR repeat</keyword>
<dbReference type="EMBL" id="JAUBDH010000002">
    <property type="protein sequence ID" value="MDW0109072.1"/>
    <property type="molecule type" value="Genomic_DNA"/>
</dbReference>
<dbReference type="InterPro" id="IPR019734">
    <property type="entry name" value="TPR_rpt"/>
</dbReference>
<dbReference type="PROSITE" id="PS50005">
    <property type="entry name" value="TPR"/>
    <property type="match status" value="1"/>
</dbReference>
<keyword evidence="1" id="KW-0677">Repeat</keyword>
<dbReference type="Pfam" id="PF14559">
    <property type="entry name" value="TPR_19"/>
    <property type="match status" value="1"/>
</dbReference>